<dbReference type="GO" id="GO:0005509">
    <property type="term" value="F:calcium ion binding"/>
    <property type="evidence" value="ECO:0007669"/>
    <property type="project" value="InterPro"/>
</dbReference>
<dbReference type="InterPro" id="IPR028994">
    <property type="entry name" value="Integrin_alpha_N"/>
</dbReference>
<evidence type="ECO:0000313" key="6">
    <source>
        <dbReference type="Proteomes" id="UP000035929"/>
    </source>
</evidence>
<dbReference type="InterPro" id="IPR028059">
    <property type="entry name" value="SWM_rpt"/>
</dbReference>
<evidence type="ECO:0000259" key="4">
    <source>
        <dbReference type="SMART" id="SM00409"/>
    </source>
</evidence>
<dbReference type="InterPro" id="IPR013519">
    <property type="entry name" value="Int_alpha_beta-p"/>
</dbReference>
<dbReference type="SMART" id="SM00191">
    <property type="entry name" value="Int_alpha"/>
    <property type="match status" value="4"/>
</dbReference>
<keyword evidence="1" id="KW-0732">Signal</keyword>
<dbReference type="RefSeq" id="WP_048464157.1">
    <property type="nucleotide sequence ID" value="NZ_LABX01000092.1"/>
</dbReference>
<dbReference type="Gene3D" id="2.60.40.10">
    <property type="entry name" value="Immunoglobulins"/>
    <property type="match status" value="3"/>
</dbReference>
<dbReference type="PRINTS" id="PR00313">
    <property type="entry name" value="CABNDNGRPT"/>
</dbReference>
<feature type="domain" description="Immunoglobulin" evidence="4">
    <location>
        <begin position="1024"/>
        <end position="1092"/>
    </location>
</feature>
<dbReference type="Gene3D" id="2.30.30.100">
    <property type="match status" value="4"/>
</dbReference>
<accession>A0A0J6SN83</accession>
<dbReference type="SUPFAM" id="SSF69318">
    <property type="entry name" value="Integrin alpha N-terminal domain"/>
    <property type="match status" value="2"/>
</dbReference>
<dbReference type="OrthoDB" id="9803927at2"/>
<dbReference type="EMBL" id="LABX01000092">
    <property type="protein sequence ID" value="KMO35124.1"/>
    <property type="molecule type" value="Genomic_DNA"/>
</dbReference>
<dbReference type="NCBIfam" id="TIGR02059">
    <property type="entry name" value="swm_rep_I"/>
    <property type="match status" value="5"/>
</dbReference>
<dbReference type="Gene3D" id="2.150.10.10">
    <property type="entry name" value="Serralysin-like metalloprotease, C-terminal"/>
    <property type="match status" value="2"/>
</dbReference>
<dbReference type="Proteomes" id="UP000035929">
    <property type="component" value="Unassembled WGS sequence"/>
</dbReference>
<dbReference type="InterPro" id="IPR011049">
    <property type="entry name" value="Serralysin-like_metalloprot_C"/>
</dbReference>
<dbReference type="SUPFAM" id="SSF51120">
    <property type="entry name" value="beta-Roll"/>
    <property type="match status" value="1"/>
</dbReference>
<dbReference type="Pfam" id="PF00353">
    <property type="entry name" value="HemolysinCabind"/>
    <property type="match status" value="3"/>
</dbReference>
<dbReference type="InterPro" id="IPR001343">
    <property type="entry name" value="Hemolysn_Ca-bd"/>
</dbReference>
<keyword evidence="3" id="KW-0325">Glycoprotein</keyword>
<organism evidence="5 6">
    <name type="scientific">Methylobacterium aquaticum</name>
    <dbReference type="NCBI Taxonomy" id="270351"/>
    <lineage>
        <taxon>Bacteria</taxon>
        <taxon>Pseudomonadati</taxon>
        <taxon>Pseudomonadota</taxon>
        <taxon>Alphaproteobacteria</taxon>
        <taxon>Hyphomicrobiales</taxon>
        <taxon>Methylobacteriaceae</taxon>
        <taxon>Methylobacterium</taxon>
    </lineage>
</organism>
<dbReference type="InterPro" id="IPR014755">
    <property type="entry name" value="Cu-Rt/internalin_Ig-like"/>
</dbReference>
<dbReference type="PATRIC" id="fig|270351.6.peg.7546"/>
<reference evidence="5 6" key="1">
    <citation type="submission" date="2015-03" db="EMBL/GenBank/DDBJ databases">
        <title>Genome sequencing of Methylobacterium aquaticum DSM16371 type strain.</title>
        <authorList>
            <person name="Chaudhry V."/>
            <person name="Patil P.B."/>
        </authorList>
    </citation>
    <scope>NUCLEOTIDE SEQUENCE [LARGE SCALE GENOMIC DNA]</scope>
    <source>
        <strain evidence="5 6">DSM 16371</strain>
    </source>
</reference>
<gene>
    <name evidence="5" type="ORF">VP06_12820</name>
</gene>
<dbReference type="InterPro" id="IPR018511">
    <property type="entry name" value="Hemolysin-typ_Ca-bd_CS"/>
</dbReference>
<evidence type="ECO:0000313" key="5">
    <source>
        <dbReference type="EMBL" id="KMO35124.1"/>
    </source>
</evidence>
<proteinExistence type="predicted"/>
<dbReference type="SMART" id="SM00409">
    <property type="entry name" value="IG"/>
    <property type="match status" value="4"/>
</dbReference>
<dbReference type="PANTHER" id="PTHR44103">
    <property type="entry name" value="PROPROTEIN CONVERTASE P"/>
    <property type="match status" value="1"/>
</dbReference>
<sequence>MTVSTVAVTAITATPSSGSRGIGATVVLTLTTDRAVTVDTAGGTPSLSLSNGATAAYTGVDGSGNPQFTYTVAAGDTDTSGLTVTGLALNGGSITGVKSLSFGNHVEFATGNGSYAVVLEDVNGDHKLDIVTANNTGGSASVLLGNGDGTFQATANFTTATASRSVALRDVDGDGTLDIVTANYSDYSVSVLLGNGDGTFKGAANFSTGALPTSVAVGDINGDGTLDIVTANNGPSAKSVSVLLGNGDGTFQDKADLPVVRSPFAVALTDLNGDGKLDLITANSSSSNVSVLLGNGDGTFQDIEEFGTGGGPQAIALADVNGDTKLDIITANNSGGNASVLLGNGDGTFKVKQNFAALSSVTGVAVADVNGDTKPDIVLASVPNNGKASVLLGNGDGTFAANVPFDTAASRAVALGDLNGDGAPDIVTANSNNNNVSVLLNIGASGASLSTSSIASAAGTTTGLTIDATRPTLVSATVNGTALVLAFSETLDAIQVPTAGAFTVMAGGTAVTVSGVAVDAMAKTVTLTLASAVTSGQTVTVAYTDPSAGDDTNTVQDAIGNDAATLSATSVTNMTPVPDTTPPAITAVSIPNTAMRIGDTVTATITVASDTDTYTLQSGTIAGYSLGSLTRVDATTYTATVTVGAGADVAASADLPVSLVLQDSAGNRNTAYTTAISQGGDALDATRPTLASATVDGTALVLTYDETLDAIQVPTAGAFSVMAGGTAVTVSGVAVDATAKTVTLTLASAVTSGQTVTVAYTDPSAGDDTNAVQDAAGNDAATLSVTSVTNTTPVPDTTPPAITAVSIPNTAMRIGDTVTATITVASDTDTYTLQSGTIAGYSLGSLTRVDATTYTATVTVGAGADVAASADLPVSLVLQDSAGNRNTAYTTAISQGGDALDATRPTLASATVDGTTLVLTYDEALDALHGPSAGAFSVMAGGTAVTVSGVAVDAAAKTVTLTLASAVTSGQTVTVAYTDPSAGDDTNAVQDAAGNDAATLSATSVTNMTPVPDTTPPAITAVSIPNTAMRIGDTVTATITVASDTDTYTLQSGTIAGYSLGSLTKVDATTYTAIVTVTAGADVAASADLPVSLVLQDSAGNRNTAYTTAIIQGGDAIDATRPTLASATVDGTALVLAYSEALDAIQVPTAGAFSVMAGGTAVTVSGVAVDAMAKTVTLTLASAVTSGQTVTVAYTDPSAGDDTNAVQDAAGNDAATLSATSVTNMTPVPDTTPPMITAVSIPNTAMRIGDTVTATITVASDTDTYTLQSGTIAGYSLGSLTKVDATTYTAIVTVTAGADVAASADLPVSLVLQDSAGNRNTAYTTAISQGGDAIDATHPTLASATVNGTALVLTYDEALDALHGPSAGAFTVMAGDTAVTVSGVAVDAMAKTVTLTLASAVTSGQTVTVAYADPSAGDDTNAVQDAIGNDAATLSATSVTNTTAAQPAPTVTDAAIAISGGTGPKGVYRIGDTVAATWDNTDTGDNNSGVTGVTIDFSQFGAASLVTATNNGNLWTATYTISAGTLSATNRNVSVRATNGSGSTVTADTTNATVDDLALAAPAITSEVLSNSPTPVLVGTAEAGGMVTVMVGGATDATTAPAGAGSLDLASAQPVPGTLGLDPSGPNVVSATARDAAGNTSSAGTQTLVIDTPAPAAPAITSTALNNSPTPVITDTAEAGGMVTVMVGGATDATTAPAGAGSLDLASAQPVPGTLGLDPSGPDAVSATARDVAGNTSSAGTQTLVIDTPAPAAPAITSTVPNNSPTPVITDTAEAGGIVTVMVGGATDATTAPAGAGSLDLASAQPVPGTLGLDPSGPDAVSATARDVAGNTSSAGTQTLVIDATAPAATLRFETESIDTANQARSAFIISGAEAGAGFTWTITSADGGRVEGSGVTTAGTTRVGDLNLSGLGDGPLSLVLRLIDPAGNASAVITAAATKRPTTIDGATVASTLTSNPDGSQTATVAILATDANRSEDTSTANPDLADVPVVRETIVDPRTGEASTVTTLTISVPTGVGVVTTGSAERQTASEAQAGLAGLIAAIEARTDAGTAARVRLTGGGSGFLDELSPQALLLVRGIDVSAPGAASGQPVELRISGNALGGTGTGNRLPTALVIDTMAVSGPVTITLDDVDFVAVVGNATLVGGNGRQIVYGDGDQQYLYLGADDDVLHGGGGNDTVASAGGNDMLFGDDGDDSVLGGVGDDSLFGGTGHDTVFGQDGDDTLYGEDGDDVLDGGAGNDVVFGGPGDDTIVNSPGDDILIGGHNADGLPGTDTLVFTSRLADTTITRDGAFALIAGPEGRDRVTGFERYQFTDVTVTVSDGASLVDDLFYLANNKDVLAAGQDADAHYVAYGWKEGRDPNALFSTTGYLAANPEVRAAGQNPLQHYDQSGWMEGRDPSAAFDTELYLARNPDVRAAGLDPLRHYLEYGQGEGREIDAAIGKAADLAVHPGFDAEFYLLSYADVARAAMTSGKDPFAYAYEHYQTYGWKEGRNPNAAFDTQGYLDTYQDVKAAGIDPLMHYDEYGWKEGRDPSKGFDTTAYLVAYADVAQAKLDPMQHYLQYGALEGREAFGDTTFGSGLTG</sequence>
<protein>
    <recommendedName>
        <fullName evidence="4">Immunoglobulin domain-containing protein</fullName>
    </recommendedName>
</protein>
<dbReference type="PROSITE" id="PS00330">
    <property type="entry name" value="HEMOLYSIN_CALCIUM"/>
    <property type="match status" value="1"/>
</dbReference>
<feature type="domain" description="Immunoglobulin" evidence="4">
    <location>
        <begin position="590"/>
        <end position="658"/>
    </location>
</feature>
<dbReference type="InterPro" id="IPR013517">
    <property type="entry name" value="FG-GAP"/>
</dbReference>
<name>A0A0J6SN83_9HYPH</name>
<evidence type="ECO:0000256" key="2">
    <source>
        <dbReference type="ARBA" id="ARBA00022737"/>
    </source>
</evidence>
<evidence type="ECO:0000256" key="3">
    <source>
        <dbReference type="ARBA" id="ARBA00023180"/>
    </source>
</evidence>
<feature type="domain" description="Immunoglobulin" evidence="4">
    <location>
        <begin position="1241"/>
        <end position="1309"/>
    </location>
</feature>
<dbReference type="InterPro" id="IPR013783">
    <property type="entry name" value="Ig-like_fold"/>
</dbReference>
<feature type="domain" description="Immunoglobulin" evidence="4">
    <location>
        <begin position="807"/>
        <end position="875"/>
    </location>
</feature>
<dbReference type="InterPro" id="IPR003599">
    <property type="entry name" value="Ig_sub"/>
</dbReference>
<evidence type="ECO:0000256" key="1">
    <source>
        <dbReference type="ARBA" id="ARBA00022729"/>
    </source>
</evidence>
<comment type="caution">
    <text evidence="5">The sequence shown here is derived from an EMBL/GenBank/DDBJ whole genome shotgun (WGS) entry which is preliminary data.</text>
</comment>
<keyword evidence="2" id="KW-0677">Repeat</keyword>
<dbReference type="Gene3D" id="2.60.40.1220">
    <property type="match status" value="5"/>
</dbReference>
<dbReference type="Pfam" id="PF13517">
    <property type="entry name" value="FG-GAP_3"/>
    <property type="match status" value="3"/>
</dbReference>
<dbReference type="PANTHER" id="PTHR44103:SF1">
    <property type="entry name" value="PROPROTEIN CONVERTASE P"/>
    <property type="match status" value="1"/>
</dbReference>
<dbReference type="InterPro" id="IPR011801">
    <property type="entry name" value="Swm_rep_I_cyn"/>
</dbReference>
<dbReference type="Pfam" id="PF13753">
    <property type="entry name" value="SWM_repeat"/>
    <property type="match status" value="5"/>
</dbReference>